<dbReference type="Pfam" id="PF00126">
    <property type="entry name" value="HTH_1"/>
    <property type="match status" value="1"/>
</dbReference>
<gene>
    <name evidence="6" type="ordered locus">CNE_BB1p11790</name>
</gene>
<dbReference type="EMBL" id="CP002879">
    <property type="protein sequence ID" value="AEI82580.1"/>
    <property type="molecule type" value="Genomic_DNA"/>
</dbReference>
<organism evidence="6 7">
    <name type="scientific">Cupriavidus necator (strain ATCC 43291 / DSM 13513 / CCUG 52238 / LMG 8453 / N-1)</name>
    <name type="common">Ralstonia eutropha</name>
    <dbReference type="NCBI Taxonomy" id="1042878"/>
    <lineage>
        <taxon>Bacteria</taxon>
        <taxon>Pseudomonadati</taxon>
        <taxon>Pseudomonadota</taxon>
        <taxon>Betaproteobacteria</taxon>
        <taxon>Burkholderiales</taxon>
        <taxon>Burkholderiaceae</taxon>
        <taxon>Cupriavidus</taxon>
    </lineage>
</organism>
<keyword evidence="2" id="KW-0805">Transcription regulation</keyword>
<dbReference type="InterPro" id="IPR036390">
    <property type="entry name" value="WH_DNA-bd_sf"/>
</dbReference>
<dbReference type="PANTHER" id="PTHR30118:SF15">
    <property type="entry name" value="TRANSCRIPTIONAL REGULATORY PROTEIN"/>
    <property type="match status" value="1"/>
</dbReference>
<evidence type="ECO:0000256" key="4">
    <source>
        <dbReference type="ARBA" id="ARBA00023163"/>
    </source>
</evidence>
<dbReference type="InterPro" id="IPR005119">
    <property type="entry name" value="LysR_subst-bd"/>
</dbReference>
<dbReference type="GO" id="GO:0003677">
    <property type="term" value="F:DNA binding"/>
    <property type="evidence" value="ECO:0007669"/>
    <property type="project" value="UniProtKB-KW"/>
</dbReference>
<dbReference type="InterPro" id="IPR000847">
    <property type="entry name" value="LysR_HTH_N"/>
</dbReference>
<dbReference type="PANTHER" id="PTHR30118">
    <property type="entry name" value="HTH-TYPE TRANSCRIPTIONAL REGULATOR LEUO-RELATED"/>
    <property type="match status" value="1"/>
</dbReference>
<dbReference type="InterPro" id="IPR050389">
    <property type="entry name" value="LysR-type_TF"/>
</dbReference>
<dbReference type="KEGG" id="cnc:CNE_BB1p11790"/>
<evidence type="ECO:0000313" key="7">
    <source>
        <dbReference type="Proteomes" id="UP000006798"/>
    </source>
</evidence>
<dbReference type="GO" id="GO:0003700">
    <property type="term" value="F:DNA-binding transcription factor activity"/>
    <property type="evidence" value="ECO:0007669"/>
    <property type="project" value="InterPro"/>
</dbReference>
<feature type="domain" description="HTH lysR-type" evidence="5">
    <location>
        <begin position="10"/>
        <end position="66"/>
    </location>
</feature>
<evidence type="ECO:0000256" key="3">
    <source>
        <dbReference type="ARBA" id="ARBA00023125"/>
    </source>
</evidence>
<dbReference type="PROSITE" id="PS50931">
    <property type="entry name" value="HTH_LYSR"/>
    <property type="match status" value="1"/>
</dbReference>
<dbReference type="AlphaFoldDB" id="F8GV80"/>
<dbReference type="Gene3D" id="3.40.190.10">
    <property type="entry name" value="Periplasmic binding protein-like II"/>
    <property type="match status" value="2"/>
</dbReference>
<keyword evidence="6" id="KW-0614">Plasmid</keyword>
<dbReference type="CDD" id="cd08459">
    <property type="entry name" value="PBP2_DntR_NahR_LinR_like"/>
    <property type="match status" value="1"/>
</dbReference>
<dbReference type="HOGENOM" id="CLU_039613_39_0_4"/>
<evidence type="ECO:0000256" key="2">
    <source>
        <dbReference type="ARBA" id="ARBA00023015"/>
    </source>
</evidence>
<protein>
    <submittedName>
        <fullName evidence="6">Transcriptional regulator LysR family</fullName>
    </submittedName>
</protein>
<evidence type="ECO:0000259" key="5">
    <source>
        <dbReference type="PROSITE" id="PS50931"/>
    </source>
</evidence>
<proteinExistence type="inferred from homology"/>
<dbReference type="InterPro" id="IPR036388">
    <property type="entry name" value="WH-like_DNA-bd_sf"/>
</dbReference>
<dbReference type="SUPFAM" id="SSF46785">
    <property type="entry name" value="Winged helix' DNA-binding domain"/>
    <property type="match status" value="1"/>
</dbReference>
<geneLocation type="plasmid" evidence="6 7">
    <name>pBB1</name>
</geneLocation>
<evidence type="ECO:0000256" key="1">
    <source>
        <dbReference type="ARBA" id="ARBA00009437"/>
    </source>
</evidence>
<dbReference type="Pfam" id="PF03466">
    <property type="entry name" value="LysR_substrate"/>
    <property type="match status" value="1"/>
</dbReference>
<dbReference type="Proteomes" id="UP000006798">
    <property type="component" value="Plasmid pBB1"/>
</dbReference>
<dbReference type="SUPFAM" id="SSF53850">
    <property type="entry name" value="Periplasmic binding protein-like II"/>
    <property type="match status" value="1"/>
</dbReference>
<name>F8GV80_CUPNN</name>
<dbReference type="Gene3D" id="1.10.10.10">
    <property type="entry name" value="Winged helix-like DNA-binding domain superfamily/Winged helix DNA-binding domain"/>
    <property type="match status" value="1"/>
</dbReference>
<reference evidence="6 7" key="1">
    <citation type="journal article" date="2011" name="J. Bacteriol.">
        <title>Complete genome sequence of the type strain Cupriavidus necator N-1.</title>
        <authorList>
            <person name="Poehlein A."/>
            <person name="Kusian B."/>
            <person name="Friedrich B."/>
            <person name="Daniel R."/>
            <person name="Bowien B."/>
        </authorList>
    </citation>
    <scope>NUCLEOTIDE SEQUENCE [LARGE SCALE GENOMIC DNA]</scope>
    <source>
        <strain evidence="7">ATCC 43291 / DSM 13513 / CCUG 52238 / LMG 8453 / N-1</strain>
        <plasmid evidence="6 7">pBB1</plasmid>
    </source>
</reference>
<keyword evidence="4" id="KW-0804">Transcription</keyword>
<accession>F8GV80</accession>
<dbReference type="PRINTS" id="PR00039">
    <property type="entry name" value="HTHLYSR"/>
</dbReference>
<comment type="similarity">
    <text evidence="1">Belongs to the LysR transcriptional regulatory family.</text>
</comment>
<sequence length="317" mass="35434">MTDQGETLKDLNLLYVFEALWRDRSVTAAAENLGLTQAAVSSALKRLRAEYGDRLFMLVGRRMEPTPLATAIAGALLDSLSTIRKTTGTLMPFDPTHARRQFTMRTRDIGEVVLLPRIQQELLRAAPQSCIQTVYAPIDETLSALATGRMDVAVGYLPALERNIYKCPLFQEEYICVMRAGHPLATRPDLPLEAFLAQDHLLITYSGSGHILLERALLEAGAKSRIKLRMPQYLAAPHALLASNLIWTAPQALANVLARFYPLVLRPLPLALEPFEIALYWHQRFHKDPANIWFRSLVIEAIKGIPWPEGPAAPPQR</sequence>
<evidence type="ECO:0000313" key="6">
    <source>
        <dbReference type="EMBL" id="AEI82580.1"/>
    </source>
</evidence>
<keyword evidence="3" id="KW-0238">DNA-binding</keyword>